<feature type="binding site" evidence="9">
    <location>
        <position position="65"/>
    </location>
    <ligand>
        <name>iminosuccinate</name>
        <dbReference type="ChEBI" id="CHEBI:77875"/>
    </ligand>
</feature>
<evidence type="ECO:0000256" key="2">
    <source>
        <dbReference type="ARBA" id="ARBA00012669"/>
    </source>
</evidence>
<comment type="pathway">
    <text evidence="1 9">Cofactor biosynthesis; NAD(+) biosynthesis; quinolinate from iminoaspartate: step 1/1.</text>
</comment>
<comment type="catalytic activity">
    <reaction evidence="9">
        <text>iminosuccinate + dihydroxyacetone phosphate = quinolinate + phosphate + 2 H2O + H(+)</text>
        <dbReference type="Rhea" id="RHEA:25888"/>
        <dbReference type="ChEBI" id="CHEBI:15377"/>
        <dbReference type="ChEBI" id="CHEBI:15378"/>
        <dbReference type="ChEBI" id="CHEBI:29959"/>
        <dbReference type="ChEBI" id="CHEBI:43474"/>
        <dbReference type="ChEBI" id="CHEBI:57642"/>
        <dbReference type="ChEBI" id="CHEBI:77875"/>
        <dbReference type="EC" id="2.5.1.72"/>
    </reaction>
</comment>
<dbReference type="AlphaFoldDB" id="S7V5E0"/>
<feature type="binding site" evidence="9">
    <location>
        <position position="110"/>
    </location>
    <ligand>
        <name>[4Fe-4S] cluster</name>
        <dbReference type="ChEBI" id="CHEBI:49883"/>
    </ligand>
</feature>
<dbReference type="NCBIfam" id="TIGR00550">
    <property type="entry name" value="nadA"/>
    <property type="match status" value="1"/>
</dbReference>
<keyword evidence="11" id="KW-1185">Reference proteome</keyword>
<dbReference type="InterPro" id="IPR023066">
    <property type="entry name" value="Quinolinate_synth_type2"/>
</dbReference>
<name>S7V5E0_DESML</name>
<keyword evidence="8 9" id="KW-0411">Iron-sulfur</keyword>
<comment type="caution">
    <text evidence="10">The sequence shown here is derived from an EMBL/GenBank/DDBJ whole genome shotgun (WGS) entry which is preliminary data.</text>
</comment>
<feature type="binding site" evidence="9">
    <location>
        <position position="258"/>
    </location>
    <ligand>
        <name>iminosuccinate</name>
        <dbReference type="ChEBI" id="CHEBI:77875"/>
    </ligand>
</feature>
<dbReference type="InterPro" id="IPR003473">
    <property type="entry name" value="NadA"/>
</dbReference>
<dbReference type="eggNOG" id="COG0379">
    <property type="taxonomic scope" value="Bacteria"/>
</dbReference>
<dbReference type="SUPFAM" id="SSF142754">
    <property type="entry name" value="NadA-like"/>
    <property type="match status" value="1"/>
</dbReference>
<evidence type="ECO:0000256" key="6">
    <source>
        <dbReference type="ARBA" id="ARBA00022723"/>
    </source>
</evidence>
<accession>S7V5E0</accession>
<sequence length="345" mass="38507">MNIEEMTSKMKKYLRDRATEPELKHKAELACEILRLKKEKNAVILAHNYMSPDLYYSVADYTGDSLELSRKAAGTDCEVIVFCGVEFMAETAKILSPDKTVLIPAEKAGCSLAAGITAEDVRQLKARHPGVPVVTYINTYAEVKAECDVCCTSGNAAKVVEALDSDTVIFLPDEYLGRNVARRSRKQIIFPPRVERSRTEPPTRDGNMIVWDARCEVHEQFTPADIARVRADYPDVVVLAHPECSPEVVDASDFAGSTSAMIRYVEETTASRYLLLTESAMGENVAAAFPDKEILPLCRIRCPHMALITLENTRDALKYNRYIVEVPEDIRKRAARAVERMLTIG</sequence>
<dbReference type="GO" id="GO:0046872">
    <property type="term" value="F:metal ion binding"/>
    <property type="evidence" value="ECO:0007669"/>
    <property type="project" value="UniProtKB-KW"/>
</dbReference>
<feature type="binding site" evidence="9">
    <location>
        <position position="153"/>
    </location>
    <ligand>
        <name>iminosuccinate</name>
        <dbReference type="ChEBI" id="CHEBI:77875"/>
    </ligand>
</feature>
<feature type="binding site" evidence="9">
    <location>
        <position position="47"/>
    </location>
    <ligand>
        <name>iminosuccinate</name>
        <dbReference type="ChEBI" id="CHEBI:77875"/>
    </ligand>
</feature>
<keyword evidence="6 9" id="KW-0479">Metal-binding</keyword>
<dbReference type="STRING" id="897.B2D07_00420"/>
<feature type="binding site" evidence="9">
    <location>
        <begin position="136"/>
        <end position="138"/>
    </location>
    <ligand>
        <name>iminosuccinate</name>
        <dbReference type="ChEBI" id="CHEBI:77875"/>
    </ligand>
</feature>
<feature type="binding site" evidence="9">
    <location>
        <position position="302"/>
    </location>
    <ligand>
        <name>[4Fe-4S] cluster</name>
        <dbReference type="ChEBI" id="CHEBI:49883"/>
    </ligand>
</feature>
<keyword evidence="4 9" id="KW-0662">Pyridine nucleotide biosynthesis</keyword>
<protein>
    <recommendedName>
        <fullName evidence="2 9">Quinolinate synthase</fullName>
        <ecNumber evidence="2 9">2.5.1.72</ecNumber>
    </recommendedName>
</protein>
<dbReference type="GO" id="GO:0008987">
    <property type="term" value="F:quinolinate synthetase A activity"/>
    <property type="evidence" value="ECO:0007669"/>
    <property type="project" value="UniProtKB-UniRule"/>
</dbReference>
<dbReference type="Pfam" id="PF02445">
    <property type="entry name" value="NadA"/>
    <property type="match status" value="1"/>
</dbReference>
<evidence type="ECO:0000256" key="1">
    <source>
        <dbReference type="ARBA" id="ARBA00005065"/>
    </source>
</evidence>
<keyword evidence="7 9" id="KW-0408">Iron</keyword>
<dbReference type="PATRIC" id="fig|1121405.3.peg.1337"/>
<evidence type="ECO:0000256" key="4">
    <source>
        <dbReference type="ARBA" id="ARBA00022642"/>
    </source>
</evidence>
<dbReference type="RefSeq" id="WP_020876255.1">
    <property type="nucleotide sequence ID" value="NZ_ATHJ01000071.1"/>
</dbReference>
<evidence type="ECO:0000313" key="10">
    <source>
        <dbReference type="EMBL" id="EPR41874.1"/>
    </source>
</evidence>
<dbReference type="UniPathway" id="UPA00253">
    <property type="reaction ID" value="UER00327"/>
</dbReference>
<dbReference type="OrthoDB" id="9801204at2"/>
<dbReference type="GO" id="GO:0051539">
    <property type="term" value="F:4 iron, 4 sulfur cluster binding"/>
    <property type="evidence" value="ECO:0007669"/>
    <property type="project" value="UniProtKB-KW"/>
</dbReference>
<evidence type="ECO:0000256" key="7">
    <source>
        <dbReference type="ARBA" id="ARBA00023004"/>
    </source>
</evidence>
<evidence type="ECO:0000256" key="3">
    <source>
        <dbReference type="ARBA" id="ARBA00022485"/>
    </source>
</evidence>
<dbReference type="InterPro" id="IPR036094">
    <property type="entry name" value="NadA_sf"/>
</dbReference>
<comment type="function">
    <text evidence="9">Catalyzes the condensation of iminoaspartate with dihydroxyacetone phosphate to form quinolinate.</text>
</comment>
<dbReference type="NCBIfam" id="NF006879">
    <property type="entry name" value="PRK09375.1-4"/>
    <property type="match status" value="1"/>
</dbReference>
<evidence type="ECO:0000256" key="9">
    <source>
        <dbReference type="HAMAP-Rule" id="MF_00568"/>
    </source>
</evidence>
<dbReference type="PANTHER" id="PTHR30573:SF0">
    <property type="entry name" value="QUINOLINATE SYNTHASE, CHLOROPLASTIC"/>
    <property type="match status" value="1"/>
</dbReference>
<gene>
    <name evidence="9" type="primary">nadA</name>
    <name evidence="10" type="ORF">dsmv_1873</name>
</gene>
<dbReference type="Gene3D" id="3.40.50.10800">
    <property type="entry name" value="NadA-like"/>
    <property type="match status" value="3"/>
</dbReference>
<comment type="subcellular location">
    <subcellularLocation>
        <location evidence="9">Cytoplasm</location>
    </subcellularLocation>
</comment>
<dbReference type="EC" id="2.5.1.72" evidence="2 9"/>
<evidence type="ECO:0000256" key="8">
    <source>
        <dbReference type="ARBA" id="ARBA00023014"/>
    </source>
</evidence>
<evidence type="ECO:0000256" key="5">
    <source>
        <dbReference type="ARBA" id="ARBA00022679"/>
    </source>
</evidence>
<dbReference type="Proteomes" id="UP000014977">
    <property type="component" value="Unassembled WGS sequence"/>
</dbReference>
<reference evidence="10 11" key="1">
    <citation type="journal article" date="2013" name="Genome Announc.">
        <title>Draft genome sequences for three mercury-methylating, sulfate-reducing bacteria.</title>
        <authorList>
            <person name="Brown S.D."/>
            <person name="Hurt R.A.Jr."/>
            <person name="Gilmour C.C."/>
            <person name="Elias D.A."/>
        </authorList>
    </citation>
    <scope>NUCLEOTIDE SEQUENCE [LARGE SCALE GENOMIC DNA]</scope>
    <source>
        <strain evidence="10 11">DSM 2059</strain>
    </source>
</reference>
<dbReference type="GO" id="GO:0034628">
    <property type="term" value="P:'de novo' NAD+ biosynthetic process from L-aspartate"/>
    <property type="evidence" value="ECO:0007669"/>
    <property type="project" value="TreeGrafter"/>
</dbReference>
<dbReference type="GO" id="GO:0005829">
    <property type="term" value="C:cytosol"/>
    <property type="evidence" value="ECO:0007669"/>
    <property type="project" value="TreeGrafter"/>
</dbReference>
<comment type="cofactor">
    <cofactor evidence="9">
        <name>[4Fe-4S] cluster</name>
        <dbReference type="ChEBI" id="CHEBI:49883"/>
    </cofactor>
    <text evidence="9">Binds 1 [4Fe-4S] cluster per subunit.</text>
</comment>
<dbReference type="HAMAP" id="MF_00568">
    <property type="entry name" value="NadA_type2"/>
    <property type="match status" value="1"/>
</dbReference>
<feature type="binding site" evidence="9">
    <location>
        <position position="215"/>
    </location>
    <ligand>
        <name>[4Fe-4S] cluster</name>
        <dbReference type="ChEBI" id="CHEBI:49883"/>
    </ligand>
</feature>
<dbReference type="PANTHER" id="PTHR30573">
    <property type="entry name" value="QUINOLINATE SYNTHETASE A"/>
    <property type="match status" value="1"/>
</dbReference>
<feature type="binding site" evidence="9">
    <location>
        <begin position="241"/>
        <end position="243"/>
    </location>
    <ligand>
        <name>iminosuccinate</name>
        <dbReference type="ChEBI" id="CHEBI:77875"/>
    </ligand>
</feature>
<evidence type="ECO:0000313" key="11">
    <source>
        <dbReference type="Proteomes" id="UP000014977"/>
    </source>
</evidence>
<proteinExistence type="inferred from homology"/>
<keyword evidence="9" id="KW-0963">Cytoplasm</keyword>
<comment type="similarity">
    <text evidence="9">Belongs to the quinolinate synthase family. Type 2 subfamily.</text>
</comment>
<organism evidence="10 11">
    <name type="scientific">Desulfococcus multivorans DSM 2059</name>
    <dbReference type="NCBI Taxonomy" id="1121405"/>
    <lineage>
        <taxon>Bacteria</taxon>
        <taxon>Pseudomonadati</taxon>
        <taxon>Thermodesulfobacteriota</taxon>
        <taxon>Desulfobacteria</taxon>
        <taxon>Desulfobacterales</taxon>
        <taxon>Desulfococcaceae</taxon>
        <taxon>Desulfococcus</taxon>
    </lineage>
</organism>
<dbReference type="EMBL" id="ATHJ01000071">
    <property type="protein sequence ID" value="EPR41874.1"/>
    <property type="molecule type" value="Genomic_DNA"/>
</dbReference>
<keyword evidence="5 9" id="KW-0808">Transferase</keyword>
<keyword evidence="3 9" id="KW-0004">4Fe-4S</keyword>